<keyword evidence="3" id="KW-1185">Reference proteome</keyword>
<organism evidence="2 3">
    <name type="scientific">Keratinibaculum paraultunense</name>
    <dbReference type="NCBI Taxonomy" id="1278232"/>
    <lineage>
        <taxon>Bacteria</taxon>
        <taxon>Bacillati</taxon>
        <taxon>Bacillota</taxon>
        <taxon>Tissierellia</taxon>
        <taxon>Tissierellales</taxon>
        <taxon>Tepidimicrobiaceae</taxon>
        <taxon>Keratinibaculum</taxon>
    </lineage>
</organism>
<dbReference type="Proteomes" id="UP000294567">
    <property type="component" value="Unassembled WGS sequence"/>
</dbReference>
<evidence type="ECO:0000256" key="1">
    <source>
        <dbReference type="SAM" id="Phobius"/>
    </source>
</evidence>
<feature type="transmembrane region" description="Helical" evidence="1">
    <location>
        <begin position="419"/>
        <end position="440"/>
    </location>
</feature>
<feature type="transmembrane region" description="Helical" evidence="1">
    <location>
        <begin position="331"/>
        <end position="349"/>
    </location>
</feature>
<proteinExistence type="predicted"/>
<gene>
    <name evidence="2" type="ORF">EDD65_104143</name>
</gene>
<feature type="transmembrane region" description="Helical" evidence="1">
    <location>
        <begin position="560"/>
        <end position="579"/>
    </location>
</feature>
<name>A0A4R3L0Y5_9FIRM</name>
<protein>
    <submittedName>
        <fullName evidence="2">Uncharacterized protein</fullName>
    </submittedName>
</protein>
<feature type="transmembrane region" description="Helical" evidence="1">
    <location>
        <begin position="355"/>
        <end position="374"/>
    </location>
</feature>
<keyword evidence="1" id="KW-1133">Transmembrane helix</keyword>
<keyword evidence="1" id="KW-0812">Transmembrane</keyword>
<comment type="caution">
    <text evidence="2">The sequence shown here is derived from an EMBL/GenBank/DDBJ whole genome shotgun (WGS) entry which is preliminary data.</text>
</comment>
<dbReference type="AlphaFoldDB" id="A0A4R3L0Y5"/>
<evidence type="ECO:0000313" key="2">
    <source>
        <dbReference type="EMBL" id="TCS90600.1"/>
    </source>
</evidence>
<dbReference type="EMBL" id="SMAE01000004">
    <property type="protein sequence ID" value="TCS90600.1"/>
    <property type="molecule type" value="Genomic_DNA"/>
</dbReference>
<dbReference type="OrthoDB" id="3199331at2"/>
<feature type="transmembrane region" description="Helical" evidence="1">
    <location>
        <begin position="296"/>
        <end position="319"/>
    </location>
</feature>
<dbReference type="RefSeq" id="WP_132026937.1">
    <property type="nucleotide sequence ID" value="NZ_CP068564.1"/>
</dbReference>
<accession>A0A4R3L0Y5</accession>
<keyword evidence="1" id="KW-0472">Membrane</keyword>
<evidence type="ECO:0000313" key="3">
    <source>
        <dbReference type="Proteomes" id="UP000294567"/>
    </source>
</evidence>
<feature type="transmembrane region" description="Helical" evidence="1">
    <location>
        <begin position="499"/>
        <end position="519"/>
    </location>
</feature>
<feature type="transmembrane region" description="Helical" evidence="1">
    <location>
        <begin position="591"/>
        <end position="624"/>
    </location>
</feature>
<feature type="transmembrane region" description="Helical" evidence="1">
    <location>
        <begin position="474"/>
        <end position="492"/>
    </location>
</feature>
<sequence length="632" mass="72533">MKKSRIILILAFIIIFSFHNISYADENKAILILVDELSMEDIEFIFDMDNFGIGFMNIKMRKPYGDESLYFSIATGRKVGVKSENYKGLCKKPDGTIRVIGFEDMLEDLYKRNNNVEVNMLGEKMGKKGVSYIGDDSSAIIAANKKGNIKSGEIQIKYDTKWLEEKTNTHLSKSDILVLSYNIENIYNRKEILKEYVKQFKQHNIIVISRSVSPNMKYILNNNLTPVIYINGTNKGLLTSSSTKREGIITVEDIYANLLHNNGIDISKAIGNPIKITPKNDPLNLAKILFKKTINMLWIASIFHGIVYSLQGYTAYFIFKNKWNKLKDINIYNSFVIINIFVSLLMGLSNLHINILLYLFMNLSITYIITVHMINNDINIIGLFSTLTYGMILMGIFFYPKLIYNSYIGFNNLFYGARYYGFNNGIMGVLLATSVISYYYIKELLPNKLLDYTICILFFLTNMIALSANYGANTGGFITSAALFLIVIYVDLLNKDFNVHNIILLILIGALIFGINMYFDYYSGDKSHAINFIIRIKNFGFSEFKDMFKVKAKELIKLTLTPPFIIVIPCQIYTLVKLLKWENFILDREIYIILLTSIIGFLLNDTGMITFVYMIHYLISLLIYNKKTKPVN</sequence>
<feature type="transmembrane region" description="Helical" evidence="1">
    <location>
        <begin position="381"/>
        <end position="399"/>
    </location>
</feature>
<reference evidence="2 3" key="1">
    <citation type="submission" date="2019-03" db="EMBL/GenBank/DDBJ databases">
        <title>Genomic Encyclopedia of Type Strains, Phase IV (KMG-IV): sequencing the most valuable type-strain genomes for metagenomic binning, comparative biology and taxonomic classification.</title>
        <authorList>
            <person name="Goeker M."/>
        </authorList>
    </citation>
    <scope>NUCLEOTIDE SEQUENCE [LARGE SCALE GENOMIC DNA]</scope>
    <source>
        <strain evidence="2 3">DSM 26752</strain>
    </source>
</reference>